<feature type="compositionally biased region" description="Gly residues" evidence="1">
    <location>
        <begin position="1"/>
        <end position="19"/>
    </location>
</feature>
<sequence length="305" mass="31454">MGHGPPDGDGGGGGGGGRGTHPAPRGRMTAPGSPHPGMALATTQPLMMLPGALSSPLSSPLPLGAMPLAMPAPASAVVPHGPRETISPFGTYDFESASYVRSNPRLAYGGDGSGGAGSASGDHGARSPGVPRDGRLIHLHAPLPRHHAGTHHPGHGSMDDVLCGADGAPGGAHGGTEGLFDVRDAARRGRCITESPRCCPPSGQPDYLAYPDVGRHETSGLHVGHVERGAVAGMAERGLEREMSASGAPTARTSRHDVEEDEEENEEDDEMDEDEEARVLMETSKTLQALALETSYGRGRFASRR</sequence>
<reference evidence="3" key="1">
    <citation type="journal article" date="2018" name="Nat. Microbiol.">
        <title>Leveraging single-cell genomics to expand the fungal tree of life.</title>
        <authorList>
            <person name="Ahrendt S.R."/>
            <person name="Quandt C.A."/>
            <person name="Ciobanu D."/>
            <person name="Clum A."/>
            <person name="Salamov A."/>
            <person name="Andreopoulos B."/>
            <person name="Cheng J.F."/>
            <person name="Woyke T."/>
            <person name="Pelin A."/>
            <person name="Henrissat B."/>
            <person name="Reynolds N.K."/>
            <person name="Benny G.L."/>
            <person name="Smith M.E."/>
            <person name="James T.Y."/>
            <person name="Grigoriev I.V."/>
        </authorList>
    </citation>
    <scope>NUCLEOTIDE SEQUENCE [LARGE SCALE GENOMIC DNA]</scope>
    <source>
        <strain evidence="3">ATCC 52028</strain>
    </source>
</reference>
<dbReference type="AlphaFoldDB" id="A0A4P9X068"/>
<feature type="region of interest" description="Disordered" evidence="1">
    <location>
        <begin position="1"/>
        <end position="40"/>
    </location>
</feature>
<feature type="region of interest" description="Disordered" evidence="1">
    <location>
        <begin position="239"/>
        <end position="276"/>
    </location>
</feature>
<protein>
    <submittedName>
        <fullName evidence="2">Uncharacterized protein</fullName>
    </submittedName>
</protein>
<feature type="region of interest" description="Disordered" evidence="1">
    <location>
        <begin position="110"/>
        <end position="135"/>
    </location>
</feature>
<dbReference type="EMBL" id="ML009454">
    <property type="protein sequence ID" value="RKO97026.1"/>
    <property type="molecule type" value="Genomic_DNA"/>
</dbReference>
<name>A0A4P9X068_9FUNG</name>
<feature type="compositionally biased region" description="Acidic residues" evidence="1">
    <location>
        <begin position="259"/>
        <end position="276"/>
    </location>
</feature>
<evidence type="ECO:0000313" key="2">
    <source>
        <dbReference type="EMBL" id="RKO97026.1"/>
    </source>
</evidence>
<gene>
    <name evidence="2" type="ORF">CAUPRSCDRAFT_11281</name>
</gene>
<accession>A0A4P9X068</accession>
<evidence type="ECO:0000313" key="3">
    <source>
        <dbReference type="Proteomes" id="UP000268535"/>
    </source>
</evidence>
<dbReference type="Proteomes" id="UP000268535">
    <property type="component" value="Unassembled WGS sequence"/>
</dbReference>
<organism evidence="2 3">
    <name type="scientific">Caulochytrium protostelioides</name>
    <dbReference type="NCBI Taxonomy" id="1555241"/>
    <lineage>
        <taxon>Eukaryota</taxon>
        <taxon>Fungi</taxon>
        <taxon>Fungi incertae sedis</taxon>
        <taxon>Chytridiomycota</taxon>
        <taxon>Chytridiomycota incertae sedis</taxon>
        <taxon>Chytridiomycetes</taxon>
        <taxon>Caulochytriales</taxon>
        <taxon>Caulochytriaceae</taxon>
        <taxon>Caulochytrium</taxon>
    </lineage>
</organism>
<proteinExistence type="predicted"/>
<evidence type="ECO:0000256" key="1">
    <source>
        <dbReference type="SAM" id="MobiDB-lite"/>
    </source>
</evidence>